<accession>A0A7D5YVM8</accession>
<keyword evidence="5" id="KW-0325">Glycoprotein</keyword>
<comment type="similarity">
    <text evidence="1 6">Belongs to the type-B carboxylesterase/lipase family.</text>
</comment>
<dbReference type="Gene3D" id="3.40.50.1820">
    <property type="entry name" value="alpha/beta hydrolase"/>
    <property type="match status" value="1"/>
</dbReference>
<dbReference type="EMBL" id="MT386843">
    <property type="protein sequence ID" value="QLI62127.1"/>
    <property type="molecule type" value="mRNA"/>
</dbReference>
<reference evidence="8" key="2">
    <citation type="submission" date="2020-04" db="EMBL/GenBank/DDBJ databases">
        <authorList>
            <person name="Yang Y."/>
        </authorList>
    </citation>
    <scope>NUCLEOTIDE SEQUENCE</scope>
    <source>
        <tissue evidence="8">Antennae</tissue>
    </source>
</reference>
<sequence length="483" mass="54985">MNMNLATNNSMQEDCLVANIYAPDTDETNLPVVVYVHGGAYQVGFGNWLTPKTLVQSKRIVAVTFNYRLGVHGFLCLGTEDAPGNAGMKDQVALLRWVKKNIAEFGGNPNDVTIDGYSAGSSSVDLLMLSESTKGLFHKVIPESGANVGVWSVQIDPVENAKIYAKALNFSNVDDIYALEEFYKTASIELLLTDTFMDRYDSTFLFSPCVERETRKEVFLKEAPVDILKRGKYRKFPVLYGFANMEGLIRALYFNNWKDRMNEKFSDFLPADLQFENEEQKEELAKSIKKFYFDDKPVLNETFVAYINYFSDVMFTYPTLRSVKLQVEAGSDSIYLYEYSFVDNFVSRLVNLPEFKDYFKDINLDSVSGANHCAQTWALLDDNNLFVIPNEIVSDDTEKMRSLMRELWLNFMTTGKPVPKGSSLPDWPSVGADWSPHMSLGKNIKLGGSLLPERARFWDAIYEKHYRTPAPPPPPRARRYNEL</sequence>
<proteinExistence type="evidence at transcript level"/>
<dbReference type="InterPro" id="IPR050309">
    <property type="entry name" value="Type-B_Carboxylest/Lipase"/>
</dbReference>
<feature type="domain" description="Carboxylesterase type B" evidence="7">
    <location>
        <begin position="9"/>
        <end position="458"/>
    </location>
</feature>
<dbReference type="PANTHER" id="PTHR11559">
    <property type="entry name" value="CARBOXYLESTERASE"/>
    <property type="match status" value="1"/>
</dbReference>
<name>A0A7D5YVM8_9NEOP</name>
<evidence type="ECO:0000256" key="4">
    <source>
        <dbReference type="ARBA" id="ARBA00023157"/>
    </source>
</evidence>
<dbReference type="InterPro" id="IPR029058">
    <property type="entry name" value="AB_hydrolase_fold"/>
</dbReference>
<reference evidence="8" key="1">
    <citation type="journal article" date="2019" name="Sci. Rep.">
        <title>Antennal transcriptome analyses and olfactory protein identification in an important wood-boring moth pest, Streltzoviella insularis (Lepidoptera: Cossidae).</title>
        <authorList>
            <person name="Yang Y"/>
            <person name="Li W"/>
            <person name="Tao J Zong.S."/>
        </authorList>
    </citation>
    <scope>NUCLEOTIDE SEQUENCE</scope>
    <source>
        <tissue evidence="8">Antennae</tissue>
    </source>
</reference>
<dbReference type="Pfam" id="PF00135">
    <property type="entry name" value="COesterase"/>
    <property type="match status" value="1"/>
</dbReference>
<evidence type="ECO:0000313" key="8">
    <source>
        <dbReference type="EMBL" id="QLI62127.1"/>
    </source>
</evidence>
<dbReference type="InterPro" id="IPR019826">
    <property type="entry name" value="Carboxylesterase_B_AS"/>
</dbReference>
<dbReference type="AlphaFoldDB" id="A0A7D5YVM8"/>
<dbReference type="SUPFAM" id="SSF53474">
    <property type="entry name" value="alpha/beta-Hydrolases"/>
    <property type="match status" value="1"/>
</dbReference>
<dbReference type="GO" id="GO:0052689">
    <property type="term" value="F:carboxylic ester hydrolase activity"/>
    <property type="evidence" value="ECO:0007669"/>
    <property type="project" value="UniProtKB-KW"/>
</dbReference>
<evidence type="ECO:0000256" key="2">
    <source>
        <dbReference type="ARBA" id="ARBA00022487"/>
    </source>
</evidence>
<evidence type="ECO:0000256" key="6">
    <source>
        <dbReference type="RuleBase" id="RU361235"/>
    </source>
</evidence>
<dbReference type="InterPro" id="IPR002018">
    <property type="entry name" value="CarbesteraseB"/>
</dbReference>
<keyword evidence="4" id="KW-1015">Disulfide bond</keyword>
<evidence type="ECO:0000256" key="3">
    <source>
        <dbReference type="ARBA" id="ARBA00022801"/>
    </source>
</evidence>
<dbReference type="PROSITE" id="PS00122">
    <property type="entry name" value="CARBOXYLESTERASE_B_1"/>
    <property type="match status" value="1"/>
</dbReference>
<protein>
    <recommendedName>
        <fullName evidence="6">Carboxylic ester hydrolase</fullName>
        <ecNumber evidence="6">3.1.1.-</ecNumber>
    </recommendedName>
</protein>
<keyword evidence="3 6" id="KW-0378">Hydrolase</keyword>
<evidence type="ECO:0000259" key="7">
    <source>
        <dbReference type="Pfam" id="PF00135"/>
    </source>
</evidence>
<evidence type="ECO:0000256" key="1">
    <source>
        <dbReference type="ARBA" id="ARBA00005964"/>
    </source>
</evidence>
<organism evidence="8">
    <name type="scientific">Streltzoviella insularis</name>
    <dbReference type="NCBI Taxonomy" id="1206366"/>
    <lineage>
        <taxon>Eukaryota</taxon>
        <taxon>Metazoa</taxon>
        <taxon>Ecdysozoa</taxon>
        <taxon>Arthropoda</taxon>
        <taxon>Hexapoda</taxon>
        <taxon>Insecta</taxon>
        <taxon>Pterygota</taxon>
        <taxon>Neoptera</taxon>
        <taxon>Endopterygota</taxon>
        <taxon>Lepidoptera</taxon>
        <taxon>Glossata</taxon>
        <taxon>Ditrysia</taxon>
        <taxon>Cossoidea</taxon>
        <taxon>Cossidae</taxon>
        <taxon>Cossinae</taxon>
        <taxon>Streltzoviella</taxon>
    </lineage>
</organism>
<dbReference type="EC" id="3.1.1.-" evidence="6"/>
<keyword evidence="2" id="KW-0719">Serine esterase</keyword>
<evidence type="ECO:0000256" key="5">
    <source>
        <dbReference type="ARBA" id="ARBA00023180"/>
    </source>
</evidence>